<keyword evidence="5 10" id="KW-1133">Transmembrane helix</keyword>
<evidence type="ECO:0000256" key="5">
    <source>
        <dbReference type="ARBA" id="ARBA00022989"/>
    </source>
</evidence>
<dbReference type="PROSITE" id="PS00194">
    <property type="entry name" value="THIOREDOXIN_1"/>
    <property type="match status" value="1"/>
</dbReference>
<evidence type="ECO:0000256" key="1">
    <source>
        <dbReference type="ARBA" id="ARBA00004141"/>
    </source>
</evidence>
<gene>
    <name evidence="12" type="ORF">H8S65_16040</name>
</gene>
<dbReference type="Gene3D" id="3.90.70.10">
    <property type="entry name" value="Cysteine proteinases"/>
    <property type="match status" value="1"/>
</dbReference>
<keyword evidence="7 10" id="KW-0472">Membrane</keyword>
<dbReference type="Gene3D" id="3.40.30.10">
    <property type="entry name" value="Glutaredoxin"/>
    <property type="match status" value="1"/>
</dbReference>
<dbReference type="CDD" id="cd12921">
    <property type="entry name" value="VKOR_4"/>
    <property type="match status" value="1"/>
</dbReference>
<evidence type="ECO:0000256" key="7">
    <source>
        <dbReference type="ARBA" id="ARBA00023136"/>
    </source>
</evidence>
<evidence type="ECO:0000256" key="2">
    <source>
        <dbReference type="ARBA" id="ARBA00006214"/>
    </source>
</evidence>
<dbReference type="SMART" id="SM00756">
    <property type="entry name" value="VKc"/>
    <property type="match status" value="1"/>
</dbReference>
<evidence type="ECO:0000256" key="10">
    <source>
        <dbReference type="SAM" id="Phobius"/>
    </source>
</evidence>
<evidence type="ECO:0000256" key="4">
    <source>
        <dbReference type="ARBA" id="ARBA00022719"/>
    </source>
</evidence>
<keyword evidence="9" id="KW-0676">Redox-active center</keyword>
<sequence>MDTLYGYSSLLKRYKVDNLVIDMAEQKTDLVSCQLPAIVPFGEGFVIVYQISESVVSYWEEGKRRSSSLDDFLQKWSGVILLAEKTDFSVEPDYKRHLMSQFMERGCLLLILASICFCICAIIVKNTPYSIAVLSSLVLNMAGAYVSFLLYQKDFRLSRSYVDKICTFIKSGSCDDVVNSAEAKLFGIISWSQIGLGYFLSNILLLLAFPRYYIFFFCLSILALPYSFWSIWCQKVKLKRWCVLCLVVQALLWVIFLHNLFFHDKLVFPTDIWSWPVLFMIYSVPFSLLFLYSLSRNEDKGEKEFYQRLLKLKYNEDIFGYVLHRSDKYLDYKEASSILIGNKNAKIVISFITNLYCVPCAYMHSRIKALEGELESDVCIQYIFFSPTEEIEKYTKRMINLYRKEGESGFLYGLDCWFKNDKTKIDNEIESISNNFEYDLEDEYMKHKSFIDKHDIHSTPTILINGCVLPDLYKVEDLIYLI</sequence>
<evidence type="ECO:0000256" key="9">
    <source>
        <dbReference type="ARBA" id="ARBA00023284"/>
    </source>
</evidence>
<organism evidence="12 13">
    <name type="scientific">Parabacteroides hominis</name>
    <dbReference type="NCBI Taxonomy" id="2763057"/>
    <lineage>
        <taxon>Bacteria</taxon>
        <taxon>Pseudomonadati</taxon>
        <taxon>Bacteroidota</taxon>
        <taxon>Bacteroidia</taxon>
        <taxon>Bacteroidales</taxon>
        <taxon>Tannerellaceae</taxon>
        <taxon>Parabacteroides</taxon>
    </lineage>
</organism>
<dbReference type="InterPro" id="IPR017937">
    <property type="entry name" value="Thioredoxin_CS"/>
</dbReference>
<feature type="transmembrane region" description="Helical" evidence="10">
    <location>
        <begin position="185"/>
        <end position="206"/>
    </location>
</feature>
<dbReference type="InterPro" id="IPR036249">
    <property type="entry name" value="Thioredoxin-like_sf"/>
</dbReference>
<protein>
    <submittedName>
        <fullName evidence="12">Thioredoxin domain-containing protein</fullName>
    </submittedName>
</protein>
<dbReference type="SUPFAM" id="SSF52833">
    <property type="entry name" value="Thioredoxin-like"/>
    <property type="match status" value="1"/>
</dbReference>
<accession>A0ABR7DS48</accession>
<dbReference type="EMBL" id="JACOOJ010000034">
    <property type="protein sequence ID" value="MBC5634255.1"/>
    <property type="molecule type" value="Genomic_DNA"/>
</dbReference>
<dbReference type="Proteomes" id="UP000651475">
    <property type="component" value="Unassembled WGS sequence"/>
</dbReference>
<keyword evidence="3 10" id="KW-0812">Transmembrane</keyword>
<dbReference type="InterPro" id="IPR038354">
    <property type="entry name" value="VKOR_sf"/>
</dbReference>
<keyword evidence="6" id="KW-0560">Oxidoreductase</keyword>
<evidence type="ECO:0000256" key="6">
    <source>
        <dbReference type="ARBA" id="ARBA00023002"/>
    </source>
</evidence>
<evidence type="ECO:0000259" key="11">
    <source>
        <dbReference type="SMART" id="SM00756"/>
    </source>
</evidence>
<keyword evidence="4" id="KW-0874">Quinone</keyword>
<comment type="similarity">
    <text evidence="2">Belongs to the VKOR family.</text>
</comment>
<name>A0ABR7DS48_9BACT</name>
<evidence type="ECO:0000256" key="3">
    <source>
        <dbReference type="ARBA" id="ARBA00022692"/>
    </source>
</evidence>
<keyword evidence="8" id="KW-1015">Disulfide bond</keyword>
<comment type="caution">
    <text evidence="12">The sequence shown here is derived from an EMBL/GenBank/DDBJ whole genome shotgun (WGS) entry which is preliminary data.</text>
</comment>
<dbReference type="RefSeq" id="WP_186930873.1">
    <property type="nucleotide sequence ID" value="NZ_JACOOJ010000034.1"/>
</dbReference>
<evidence type="ECO:0000256" key="8">
    <source>
        <dbReference type="ARBA" id="ARBA00023157"/>
    </source>
</evidence>
<dbReference type="Pfam" id="PF13462">
    <property type="entry name" value="Thioredoxin_4"/>
    <property type="match status" value="1"/>
</dbReference>
<feature type="transmembrane region" description="Helical" evidence="10">
    <location>
        <begin position="130"/>
        <end position="151"/>
    </location>
</feature>
<feature type="domain" description="Vitamin K epoxide reductase" evidence="11">
    <location>
        <begin position="128"/>
        <end position="263"/>
    </location>
</feature>
<keyword evidence="13" id="KW-1185">Reference proteome</keyword>
<feature type="transmembrane region" description="Helical" evidence="10">
    <location>
        <begin position="241"/>
        <end position="261"/>
    </location>
</feature>
<feature type="transmembrane region" description="Helical" evidence="10">
    <location>
        <begin position="273"/>
        <end position="294"/>
    </location>
</feature>
<dbReference type="InterPro" id="IPR012336">
    <property type="entry name" value="Thioredoxin-like_fold"/>
</dbReference>
<evidence type="ECO:0000313" key="12">
    <source>
        <dbReference type="EMBL" id="MBC5634255.1"/>
    </source>
</evidence>
<feature type="transmembrane region" description="Helical" evidence="10">
    <location>
        <begin position="106"/>
        <end position="124"/>
    </location>
</feature>
<reference evidence="12 13" key="1">
    <citation type="submission" date="2020-08" db="EMBL/GenBank/DDBJ databases">
        <title>Genome public.</title>
        <authorList>
            <person name="Liu C."/>
            <person name="Sun Q."/>
        </authorList>
    </citation>
    <scope>NUCLEOTIDE SEQUENCE [LARGE SCALE GENOMIC DNA]</scope>
    <source>
        <strain evidence="12 13">NSJ-79</strain>
    </source>
</reference>
<proteinExistence type="inferred from homology"/>
<comment type="subcellular location">
    <subcellularLocation>
        <location evidence="1">Membrane</location>
        <topology evidence="1">Multi-pass membrane protein</topology>
    </subcellularLocation>
</comment>
<feature type="transmembrane region" description="Helical" evidence="10">
    <location>
        <begin position="212"/>
        <end position="229"/>
    </location>
</feature>
<dbReference type="Gene3D" id="1.20.1440.130">
    <property type="entry name" value="VKOR domain"/>
    <property type="match status" value="1"/>
</dbReference>
<dbReference type="InterPro" id="IPR012932">
    <property type="entry name" value="VKOR"/>
</dbReference>
<evidence type="ECO:0000313" key="13">
    <source>
        <dbReference type="Proteomes" id="UP000651475"/>
    </source>
</evidence>
<dbReference type="Pfam" id="PF07884">
    <property type="entry name" value="VKOR"/>
    <property type="match status" value="1"/>
</dbReference>